<dbReference type="Proteomes" id="UP001648503">
    <property type="component" value="Unassembled WGS sequence"/>
</dbReference>
<sequence length="290" mass="32820">MRSDHPEPRLFAGDHGATKGIAVGDWTITTTKLPICNAIELERVAERVEIPLPEMLFGNNFLTVAHVSGTSIHFNAVDALELVDASAEAADKIKVACSAQWTKISSQEHAKIHHIIKPYDWTYTTNYCGKLTTKEGEGLENTRFLPSDVGIDIQKLMVPEPIQFYNELVLFEDELADNGIAILNIRVRVMKSCFLVLQRFFMRVDGVMFRINDTRLYHEFGTDRLIREYSSREAPYDMVKQHLPTPKDMSKTSMQDLSQLTDVGWVASILEKNTKPVVFVKDCLKVQSSL</sequence>
<dbReference type="InterPro" id="IPR007303">
    <property type="entry name" value="TIP41-like"/>
</dbReference>
<reference evidence="2 3" key="1">
    <citation type="submission" date="2021-02" db="EMBL/GenBank/DDBJ databases">
        <title>Variation within the Batrachochytrium salamandrivorans European outbreak.</title>
        <authorList>
            <person name="Kelly M."/>
            <person name="Pasmans F."/>
            <person name="Shea T.P."/>
            <person name="Munoz J.F."/>
            <person name="Carranza S."/>
            <person name="Cuomo C.A."/>
            <person name="Martel A."/>
        </authorList>
    </citation>
    <scope>NUCLEOTIDE SEQUENCE [LARGE SCALE GENOMIC DNA]</scope>
    <source>
        <strain evidence="2 3">AMFP18/2</strain>
    </source>
</reference>
<dbReference type="Pfam" id="PF04176">
    <property type="entry name" value="TIP41"/>
    <property type="match status" value="1"/>
</dbReference>
<evidence type="ECO:0000313" key="2">
    <source>
        <dbReference type="EMBL" id="KAH6585517.1"/>
    </source>
</evidence>
<proteinExistence type="inferred from homology"/>
<comment type="similarity">
    <text evidence="1">Belongs to the TIP41 family.</text>
</comment>
<gene>
    <name evidence="2" type="ORF">BASA50_001126</name>
</gene>
<keyword evidence="3" id="KW-1185">Reference proteome</keyword>
<evidence type="ECO:0000313" key="3">
    <source>
        <dbReference type="Proteomes" id="UP001648503"/>
    </source>
</evidence>
<protein>
    <recommendedName>
        <fullName evidence="4">TIP41-like protein</fullName>
    </recommendedName>
</protein>
<dbReference type="PANTHER" id="PTHR21021">
    <property type="entry name" value="GAF/PUTATIVE CYTOSKELETAL PROTEIN"/>
    <property type="match status" value="1"/>
</dbReference>
<accession>A0ABQ8ERN9</accession>
<organism evidence="2 3">
    <name type="scientific">Batrachochytrium salamandrivorans</name>
    <dbReference type="NCBI Taxonomy" id="1357716"/>
    <lineage>
        <taxon>Eukaryota</taxon>
        <taxon>Fungi</taxon>
        <taxon>Fungi incertae sedis</taxon>
        <taxon>Chytridiomycota</taxon>
        <taxon>Chytridiomycota incertae sedis</taxon>
        <taxon>Chytridiomycetes</taxon>
        <taxon>Rhizophydiales</taxon>
        <taxon>Rhizophydiales incertae sedis</taxon>
        <taxon>Batrachochytrium</taxon>
    </lineage>
</organism>
<evidence type="ECO:0008006" key="4">
    <source>
        <dbReference type="Google" id="ProtNLM"/>
    </source>
</evidence>
<comment type="caution">
    <text evidence="2">The sequence shown here is derived from an EMBL/GenBank/DDBJ whole genome shotgun (WGS) entry which is preliminary data.</text>
</comment>
<dbReference type="InterPro" id="IPR051330">
    <property type="entry name" value="Phosphatase_reg/MetRdx"/>
</dbReference>
<name>A0ABQ8ERN9_9FUNG</name>
<dbReference type="PANTHER" id="PTHR21021:SF16">
    <property type="entry name" value="TIP41-LIKE PROTEIN"/>
    <property type="match status" value="1"/>
</dbReference>
<evidence type="ECO:0000256" key="1">
    <source>
        <dbReference type="ARBA" id="ARBA00006658"/>
    </source>
</evidence>
<dbReference type="EMBL" id="JAFCIX010000580">
    <property type="protein sequence ID" value="KAH6585517.1"/>
    <property type="molecule type" value="Genomic_DNA"/>
</dbReference>